<keyword evidence="4" id="KW-1185">Reference proteome</keyword>
<evidence type="ECO:0000313" key="3">
    <source>
        <dbReference type="EMBL" id="SDY73840.1"/>
    </source>
</evidence>
<feature type="transmembrane region" description="Helical" evidence="1">
    <location>
        <begin position="64"/>
        <end position="89"/>
    </location>
</feature>
<proteinExistence type="predicted"/>
<name>A0A1H3MAU9_9ACTN</name>
<feature type="transmembrane region" description="Helical" evidence="1">
    <location>
        <begin position="109"/>
        <end position="128"/>
    </location>
</feature>
<accession>A0A1H3MAU9</accession>
<protein>
    <recommendedName>
        <fullName evidence="2">DUF4328 domain-containing protein</fullName>
    </recommendedName>
</protein>
<keyword evidence="1" id="KW-0472">Membrane</keyword>
<dbReference type="OrthoDB" id="4174975at2"/>
<evidence type="ECO:0000256" key="1">
    <source>
        <dbReference type="SAM" id="Phobius"/>
    </source>
</evidence>
<dbReference type="InterPro" id="IPR025565">
    <property type="entry name" value="DUF4328"/>
</dbReference>
<dbReference type="Proteomes" id="UP000199632">
    <property type="component" value="Unassembled WGS sequence"/>
</dbReference>
<evidence type="ECO:0000313" key="4">
    <source>
        <dbReference type="Proteomes" id="UP000199632"/>
    </source>
</evidence>
<dbReference type="AlphaFoldDB" id="A0A1H3MAU9"/>
<sequence>MMSQAVYEGHRTYRLRSVGVVTTVAVAVAAVTLVVLTALYWAVKVTTDRAGATGSLETPERLERLTVLVARGLTAAQIAALALTIVWLWRARKNLDAFPDADPYLTPGWTIGAWFLPFSNMFVPGRVMANVARESSTERWVTLAARGWWIALVVSMIAYRFGPMVAQDRLGAVYAVDATAVSTYYGSLGAVDTVAAATGLVAAAAFGFTVLRISVAQEERIHRGWYEEQNRAMTAPDESVVQPVAGNER</sequence>
<dbReference type="STRING" id="137265.SAMN05421684_1293"/>
<dbReference type="Pfam" id="PF14219">
    <property type="entry name" value="DUF4328"/>
    <property type="match status" value="1"/>
</dbReference>
<evidence type="ECO:0000259" key="2">
    <source>
        <dbReference type="Pfam" id="PF14219"/>
    </source>
</evidence>
<gene>
    <name evidence="3" type="ORF">SAMN05421684_1293</name>
</gene>
<keyword evidence="1" id="KW-0812">Transmembrane</keyword>
<feature type="transmembrane region" description="Helical" evidence="1">
    <location>
        <begin position="140"/>
        <end position="161"/>
    </location>
</feature>
<reference evidence="4" key="1">
    <citation type="submission" date="2016-10" db="EMBL/GenBank/DDBJ databases">
        <authorList>
            <person name="Varghese N."/>
            <person name="Submissions S."/>
        </authorList>
    </citation>
    <scope>NUCLEOTIDE SEQUENCE [LARGE SCALE GENOMIC DNA]</scope>
    <source>
        <strain evidence="4">DSM 44718</strain>
    </source>
</reference>
<dbReference type="EMBL" id="FNQB01000001">
    <property type="protein sequence ID" value="SDY73840.1"/>
    <property type="molecule type" value="Genomic_DNA"/>
</dbReference>
<keyword evidence="1" id="KW-1133">Transmembrane helix</keyword>
<feature type="transmembrane region" description="Helical" evidence="1">
    <location>
        <begin position="20"/>
        <end position="43"/>
    </location>
</feature>
<organism evidence="3 4">
    <name type="scientific">Asanoa ishikariensis</name>
    <dbReference type="NCBI Taxonomy" id="137265"/>
    <lineage>
        <taxon>Bacteria</taxon>
        <taxon>Bacillati</taxon>
        <taxon>Actinomycetota</taxon>
        <taxon>Actinomycetes</taxon>
        <taxon>Micromonosporales</taxon>
        <taxon>Micromonosporaceae</taxon>
        <taxon>Asanoa</taxon>
    </lineage>
</organism>
<feature type="domain" description="DUF4328" evidence="2">
    <location>
        <begin position="66"/>
        <end position="198"/>
    </location>
</feature>
<feature type="transmembrane region" description="Helical" evidence="1">
    <location>
        <begin position="194"/>
        <end position="215"/>
    </location>
</feature>